<dbReference type="SUPFAM" id="SSF158639">
    <property type="entry name" value="ENT-like"/>
    <property type="match status" value="1"/>
</dbReference>
<sequence>MKITPNVDPRSGNFEVVTLQDFKWYHFIRYLHRLYNGTHLSVKNVSSIRRELNDFVGCYVARDSNSNDSNSNISSVESCCGGSRDKEICDLHPEESIAESMHNLELHTYRCTLEELYAFVPLSWEKEGLLTNLRITLHISNDEHLMELKNLISGGDSLCSITIVPVDYVVK</sequence>
<dbReference type="Gene3D" id="2.60.200.40">
    <property type="match status" value="1"/>
</dbReference>
<dbReference type="InterPro" id="IPR033485">
    <property type="entry name" value="EMSY-LIKE_plant"/>
</dbReference>
<evidence type="ECO:0000313" key="5">
    <source>
        <dbReference type="Proteomes" id="UP001237642"/>
    </source>
</evidence>
<evidence type="ECO:0000256" key="2">
    <source>
        <dbReference type="ARBA" id="ARBA00023242"/>
    </source>
</evidence>
<dbReference type="SMART" id="SM01191">
    <property type="entry name" value="ENT"/>
    <property type="match status" value="1"/>
</dbReference>
<proteinExistence type="predicted"/>
<dbReference type="Proteomes" id="UP001237642">
    <property type="component" value="Unassembled WGS sequence"/>
</dbReference>
<comment type="subcellular location">
    <subcellularLocation>
        <location evidence="1">Nucleus</location>
    </subcellularLocation>
</comment>
<gene>
    <name evidence="4" type="ORF">POM88_006475</name>
</gene>
<organism evidence="4 5">
    <name type="scientific">Heracleum sosnowskyi</name>
    <dbReference type="NCBI Taxonomy" id="360622"/>
    <lineage>
        <taxon>Eukaryota</taxon>
        <taxon>Viridiplantae</taxon>
        <taxon>Streptophyta</taxon>
        <taxon>Embryophyta</taxon>
        <taxon>Tracheophyta</taxon>
        <taxon>Spermatophyta</taxon>
        <taxon>Magnoliopsida</taxon>
        <taxon>eudicotyledons</taxon>
        <taxon>Gunneridae</taxon>
        <taxon>Pentapetalae</taxon>
        <taxon>asterids</taxon>
        <taxon>campanulids</taxon>
        <taxon>Apiales</taxon>
        <taxon>Apiaceae</taxon>
        <taxon>Apioideae</taxon>
        <taxon>apioid superclade</taxon>
        <taxon>Tordylieae</taxon>
        <taxon>Tordyliinae</taxon>
        <taxon>Heracleum</taxon>
    </lineage>
</organism>
<dbReference type="GO" id="GO:0005634">
    <property type="term" value="C:nucleus"/>
    <property type="evidence" value="ECO:0007669"/>
    <property type="project" value="UniProtKB-SubCell"/>
</dbReference>
<dbReference type="Pfam" id="PF03735">
    <property type="entry name" value="ENT"/>
    <property type="match status" value="1"/>
</dbReference>
<feature type="domain" description="ENT" evidence="3">
    <location>
        <begin position="97"/>
        <end position="171"/>
    </location>
</feature>
<evidence type="ECO:0000259" key="3">
    <source>
        <dbReference type="PROSITE" id="PS51138"/>
    </source>
</evidence>
<protein>
    <recommendedName>
        <fullName evidence="3">ENT domain-containing protein</fullName>
    </recommendedName>
</protein>
<keyword evidence="2" id="KW-0539">Nucleus</keyword>
<dbReference type="PROSITE" id="PS51138">
    <property type="entry name" value="ENT"/>
    <property type="match status" value="1"/>
</dbReference>
<dbReference type="PANTHER" id="PTHR33432:SF33">
    <property type="entry name" value="OS03G0796400 PROTEIN"/>
    <property type="match status" value="1"/>
</dbReference>
<dbReference type="EMBL" id="JAUIZM010000002">
    <property type="protein sequence ID" value="KAK1396612.1"/>
    <property type="molecule type" value="Genomic_DNA"/>
</dbReference>
<dbReference type="AlphaFoldDB" id="A0AAD8J629"/>
<evidence type="ECO:0000256" key="1">
    <source>
        <dbReference type="ARBA" id="ARBA00004123"/>
    </source>
</evidence>
<keyword evidence="5" id="KW-1185">Reference proteome</keyword>
<dbReference type="GO" id="GO:0050832">
    <property type="term" value="P:defense response to fungus"/>
    <property type="evidence" value="ECO:0007669"/>
    <property type="project" value="InterPro"/>
</dbReference>
<accession>A0AAD8J629</accession>
<name>A0AAD8J629_9APIA</name>
<comment type="caution">
    <text evidence="4">The sequence shown here is derived from an EMBL/GenBank/DDBJ whole genome shotgun (WGS) entry which is preliminary data.</text>
</comment>
<dbReference type="InterPro" id="IPR005491">
    <property type="entry name" value="ENT_dom"/>
</dbReference>
<reference evidence="4" key="2">
    <citation type="submission" date="2023-05" db="EMBL/GenBank/DDBJ databases">
        <authorList>
            <person name="Schelkunov M.I."/>
        </authorList>
    </citation>
    <scope>NUCLEOTIDE SEQUENCE</scope>
    <source>
        <strain evidence="4">Hsosn_3</strain>
        <tissue evidence="4">Leaf</tissue>
    </source>
</reference>
<dbReference type="Gene3D" id="1.10.1240.40">
    <property type="entry name" value="ENT domain"/>
    <property type="match status" value="1"/>
</dbReference>
<reference evidence="4" key="1">
    <citation type="submission" date="2023-02" db="EMBL/GenBank/DDBJ databases">
        <title>Genome of toxic invasive species Heracleum sosnowskyi carries increased number of genes despite the absence of recent whole-genome duplications.</title>
        <authorList>
            <person name="Schelkunov M."/>
            <person name="Shtratnikova V."/>
            <person name="Makarenko M."/>
            <person name="Klepikova A."/>
            <person name="Omelchenko D."/>
            <person name="Novikova G."/>
            <person name="Obukhova E."/>
            <person name="Bogdanov V."/>
            <person name="Penin A."/>
            <person name="Logacheva M."/>
        </authorList>
    </citation>
    <scope>NUCLEOTIDE SEQUENCE</scope>
    <source>
        <strain evidence="4">Hsosn_3</strain>
        <tissue evidence="4">Leaf</tissue>
    </source>
</reference>
<dbReference type="InterPro" id="IPR036142">
    <property type="entry name" value="ENT_dom-like_sf"/>
</dbReference>
<evidence type="ECO:0000313" key="4">
    <source>
        <dbReference type="EMBL" id="KAK1396612.1"/>
    </source>
</evidence>
<dbReference type="PANTHER" id="PTHR33432">
    <property type="entry name" value="PROTEIN EMSY-LIKE 4"/>
    <property type="match status" value="1"/>
</dbReference>